<accession>A0AAV4QFW1</accession>
<organism evidence="1 2">
    <name type="scientific">Caerostris extrusa</name>
    <name type="common">Bark spider</name>
    <name type="synonym">Caerostris bankana</name>
    <dbReference type="NCBI Taxonomy" id="172846"/>
    <lineage>
        <taxon>Eukaryota</taxon>
        <taxon>Metazoa</taxon>
        <taxon>Ecdysozoa</taxon>
        <taxon>Arthropoda</taxon>
        <taxon>Chelicerata</taxon>
        <taxon>Arachnida</taxon>
        <taxon>Araneae</taxon>
        <taxon>Araneomorphae</taxon>
        <taxon>Entelegynae</taxon>
        <taxon>Araneoidea</taxon>
        <taxon>Araneidae</taxon>
        <taxon>Caerostris</taxon>
    </lineage>
</organism>
<comment type="caution">
    <text evidence="1">The sequence shown here is derived from an EMBL/GenBank/DDBJ whole genome shotgun (WGS) entry which is preliminary data.</text>
</comment>
<dbReference type="Proteomes" id="UP001054945">
    <property type="component" value="Unassembled WGS sequence"/>
</dbReference>
<evidence type="ECO:0000313" key="1">
    <source>
        <dbReference type="EMBL" id="GIY06920.1"/>
    </source>
</evidence>
<dbReference type="EMBL" id="BPLR01006019">
    <property type="protein sequence ID" value="GIY06920.1"/>
    <property type="molecule type" value="Genomic_DNA"/>
</dbReference>
<gene>
    <name evidence="1" type="ORF">CEXT_11091</name>
</gene>
<name>A0AAV4QFW1_CAEEX</name>
<keyword evidence="2" id="KW-1185">Reference proteome</keyword>
<sequence length="102" mass="11822">MKLSNPLNICTVLNFIHRRFGVQSWAYTARHASFGPHVSPRFLVKTLRHGQGSHIGLLEANGRDIFHLPSFWHTPRIFLIWHYLYLASNQISLSSKFKVLSH</sequence>
<proteinExistence type="predicted"/>
<evidence type="ECO:0000313" key="2">
    <source>
        <dbReference type="Proteomes" id="UP001054945"/>
    </source>
</evidence>
<dbReference type="AlphaFoldDB" id="A0AAV4QFW1"/>
<reference evidence="1 2" key="1">
    <citation type="submission" date="2021-06" db="EMBL/GenBank/DDBJ databases">
        <title>Caerostris extrusa draft genome.</title>
        <authorList>
            <person name="Kono N."/>
            <person name="Arakawa K."/>
        </authorList>
    </citation>
    <scope>NUCLEOTIDE SEQUENCE [LARGE SCALE GENOMIC DNA]</scope>
</reference>
<protein>
    <submittedName>
        <fullName evidence="1">Uncharacterized protein</fullName>
    </submittedName>
</protein>